<dbReference type="InterPro" id="IPR024072">
    <property type="entry name" value="DHFR-like_dom_sf"/>
</dbReference>
<organism evidence="2 3">
    <name type="scientific">Radiobacillus deserti</name>
    <dbReference type="NCBI Taxonomy" id="2594883"/>
    <lineage>
        <taxon>Bacteria</taxon>
        <taxon>Bacillati</taxon>
        <taxon>Bacillota</taxon>
        <taxon>Bacilli</taxon>
        <taxon>Bacillales</taxon>
        <taxon>Bacillaceae</taxon>
        <taxon>Radiobacillus</taxon>
    </lineage>
</organism>
<proteinExistence type="predicted"/>
<dbReference type="InterPro" id="IPR050765">
    <property type="entry name" value="Riboflavin_Biosynth_HTPR"/>
</dbReference>
<sequence length="182" mass="21249">MLNRTIKIFIATSLDGYIATKEESLDWLFSVEGEGDNGYSEFYETIDTVVMGRRTYDWIMKHELETFPYADKDCYVFTMEQREDTEYVSFVHDSVKEFVERLTESKDRNIWIVGGGQLISDFLNASLIDEMIITIAPVLIGKGIPLFNEADYEIELERINTRVFNQFVELHYKVVPKDIEAR</sequence>
<dbReference type="GO" id="GO:0009231">
    <property type="term" value="P:riboflavin biosynthetic process"/>
    <property type="evidence" value="ECO:0007669"/>
    <property type="project" value="InterPro"/>
</dbReference>
<protein>
    <submittedName>
        <fullName evidence="2">Dihydrofolate reductase</fullName>
    </submittedName>
</protein>
<dbReference type="KEGG" id="aqt:FN924_06830"/>
<dbReference type="PANTHER" id="PTHR38011">
    <property type="entry name" value="DIHYDROFOLATE REDUCTASE FAMILY PROTEIN (AFU_ORTHOLOGUE AFUA_8G06820)"/>
    <property type="match status" value="1"/>
</dbReference>
<dbReference type="PANTHER" id="PTHR38011:SF11">
    <property type="entry name" value="2,5-DIAMINO-6-RIBOSYLAMINO-4(3H)-PYRIMIDINONE 5'-PHOSPHATE REDUCTASE"/>
    <property type="match status" value="1"/>
</dbReference>
<dbReference type="Pfam" id="PF01872">
    <property type="entry name" value="RibD_C"/>
    <property type="match status" value="1"/>
</dbReference>
<accession>A0A516KER9</accession>
<keyword evidence="3" id="KW-1185">Reference proteome</keyword>
<evidence type="ECO:0000313" key="2">
    <source>
        <dbReference type="EMBL" id="QDP39905.1"/>
    </source>
</evidence>
<dbReference type="SUPFAM" id="SSF53597">
    <property type="entry name" value="Dihydrofolate reductase-like"/>
    <property type="match status" value="1"/>
</dbReference>
<feature type="domain" description="Bacterial bifunctional deaminase-reductase C-terminal" evidence="1">
    <location>
        <begin position="5"/>
        <end position="160"/>
    </location>
</feature>
<reference evidence="2 3" key="1">
    <citation type="submission" date="2019-07" db="EMBL/GenBank/DDBJ databases">
        <authorList>
            <person name="Li J."/>
        </authorList>
    </citation>
    <scope>NUCLEOTIDE SEQUENCE [LARGE SCALE GENOMIC DNA]</scope>
    <source>
        <strain evidence="2 3">TKL69</strain>
    </source>
</reference>
<dbReference type="Proteomes" id="UP000315215">
    <property type="component" value="Chromosome"/>
</dbReference>
<gene>
    <name evidence="2" type="ORF">FN924_06830</name>
</gene>
<dbReference type="GO" id="GO:0008703">
    <property type="term" value="F:5-amino-6-(5-phosphoribosylamino)uracil reductase activity"/>
    <property type="evidence" value="ECO:0007669"/>
    <property type="project" value="InterPro"/>
</dbReference>
<dbReference type="Gene3D" id="3.40.430.10">
    <property type="entry name" value="Dihydrofolate Reductase, subunit A"/>
    <property type="match status" value="1"/>
</dbReference>
<dbReference type="RefSeq" id="WP_143892959.1">
    <property type="nucleotide sequence ID" value="NZ_CP041666.1"/>
</dbReference>
<name>A0A516KER9_9BACI</name>
<evidence type="ECO:0000259" key="1">
    <source>
        <dbReference type="Pfam" id="PF01872"/>
    </source>
</evidence>
<dbReference type="EMBL" id="CP041666">
    <property type="protein sequence ID" value="QDP39905.1"/>
    <property type="molecule type" value="Genomic_DNA"/>
</dbReference>
<dbReference type="InterPro" id="IPR002734">
    <property type="entry name" value="RibDG_C"/>
</dbReference>
<dbReference type="OrthoDB" id="195113at2"/>
<evidence type="ECO:0000313" key="3">
    <source>
        <dbReference type="Proteomes" id="UP000315215"/>
    </source>
</evidence>
<dbReference type="AlphaFoldDB" id="A0A516KER9"/>